<sequence length="186" mass="21869">MCRQQLTPDATLVGYGMHTETPETTTPWCYCPAMQAQILDLTLDVERRCATARTISRLWRDGEFRDDVKYVWFFDFMEVHMESEVDHIKVDVGELTEVDTEVKVEVEVEVERDRDQDQDQDKKMKRKGKKRRWRRGKGKEKASGERKVEEKAEEKEEDEICEVKDLIKSVVRVCIGSSADVEGWYR</sequence>
<comment type="caution">
    <text evidence="2">The sequence shown here is derived from an EMBL/GenBank/DDBJ whole genome shotgun (WGS) entry which is preliminary data.</text>
</comment>
<name>A0A9W8THQ4_9PEZI</name>
<dbReference type="AlphaFoldDB" id="A0A9W8THQ4"/>
<proteinExistence type="predicted"/>
<organism evidence="2 3">
    <name type="scientific">Xylaria arbuscula</name>
    <dbReference type="NCBI Taxonomy" id="114810"/>
    <lineage>
        <taxon>Eukaryota</taxon>
        <taxon>Fungi</taxon>
        <taxon>Dikarya</taxon>
        <taxon>Ascomycota</taxon>
        <taxon>Pezizomycotina</taxon>
        <taxon>Sordariomycetes</taxon>
        <taxon>Xylariomycetidae</taxon>
        <taxon>Xylariales</taxon>
        <taxon>Xylariaceae</taxon>
        <taxon>Xylaria</taxon>
    </lineage>
</organism>
<evidence type="ECO:0000313" key="3">
    <source>
        <dbReference type="Proteomes" id="UP001148614"/>
    </source>
</evidence>
<accession>A0A9W8THQ4</accession>
<gene>
    <name evidence="2" type="ORF">NPX13_g10711</name>
</gene>
<reference evidence="2" key="1">
    <citation type="submission" date="2022-07" db="EMBL/GenBank/DDBJ databases">
        <title>Genome Sequence of Xylaria arbuscula.</title>
        <authorList>
            <person name="Buettner E."/>
        </authorList>
    </citation>
    <scope>NUCLEOTIDE SEQUENCE</scope>
    <source>
        <strain evidence="2">VT107</strain>
    </source>
</reference>
<feature type="compositionally biased region" description="Basic residues" evidence="1">
    <location>
        <begin position="123"/>
        <end position="138"/>
    </location>
</feature>
<dbReference type="EMBL" id="JANPWZ010003141">
    <property type="protein sequence ID" value="KAJ3554086.1"/>
    <property type="molecule type" value="Genomic_DNA"/>
</dbReference>
<evidence type="ECO:0000313" key="2">
    <source>
        <dbReference type="EMBL" id="KAJ3554086.1"/>
    </source>
</evidence>
<evidence type="ECO:0000256" key="1">
    <source>
        <dbReference type="SAM" id="MobiDB-lite"/>
    </source>
</evidence>
<dbReference type="Proteomes" id="UP001148614">
    <property type="component" value="Unassembled WGS sequence"/>
</dbReference>
<feature type="region of interest" description="Disordered" evidence="1">
    <location>
        <begin position="110"/>
        <end position="159"/>
    </location>
</feature>
<feature type="compositionally biased region" description="Basic and acidic residues" evidence="1">
    <location>
        <begin position="139"/>
        <end position="154"/>
    </location>
</feature>
<protein>
    <submittedName>
        <fullName evidence="2">Uncharacterized protein</fullName>
    </submittedName>
</protein>
<keyword evidence="3" id="KW-1185">Reference proteome</keyword>
<feature type="compositionally biased region" description="Basic and acidic residues" evidence="1">
    <location>
        <begin position="110"/>
        <end position="122"/>
    </location>
</feature>